<name>A0A9D1EZW8_9BACT</name>
<protein>
    <submittedName>
        <fullName evidence="1">Uncharacterized protein</fullName>
    </submittedName>
</protein>
<dbReference type="EMBL" id="DVIU01000195">
    <property type="protein sequence ID" value="HIS36908.1"/>
    <property type="molecule type" value="Genomic_DNA"/>
</dbReference>
<dbReference type="AlphaFoldDB" id="A0A9D1EZW8"/>
<sequence>MTDHTDPLKSMGLYSTEYSTDDYVSTIEDTGAQPRKIEPREYKKENIFRIYISNTSINGALLNELKETILEHGDSITEFLGGKFDDEALSQIAGRIDTADFVVLLYNNEQKIENISGLQCVNCSLGDVCKNKHSGNCQCYLSEYEYNYSIFKQKPVLVILDDKNARRGRDFFSRYEKVEKSEIIFCRDNEIERIKHCYQQFYANNNKSLKGLSRDRNNDAAPKGHGDKLLRVLNKCVQRGGVSQTIGEYVITSGEMSARAGSEIHIITNELNNYDFTTMSSLTIAMNTQRGAKYYYYCTEDQYQVIGKLKERIKLFYGKTFWTRQEVVAWIRQAKFKKSYFEEWIAQIQDPNNKKLGDIIEYLLTRSGLDRYIDAVSLECKKICDEHQVDYEAYLPNLNTEILYSWLSSKINDLNRDYKTVYRFIDALSVLIKPLKIIREVKRHRVVADFVERLDALNNMSKLTRWQLSPEGWEITLSRSEVVSLMTYFQYSGNSQAGSNRKLIVSEQIRDWLISAEGELLGNVDVSEEQKNEWVENVHFCKIKDGVPYILGYNFTLFLDHIPNQTDMLSADDTSAAAAWYTTYNRNDNSAPVAIDNSMLMINIGSNDELFPEIQDIYKNIIEHNNDTLDELRNGQSIILNRLGIVD</sequence>
<evidence type="ECO:0000313" key="2">
    <source>
        <dbReference type="Proteomes" id="UP000823928"/>
    </source>
</evidence>
<gene>
    <name evidence="1" type="ORF">IAC10_09830</name>
</gene>
<proteinExistence type="predicted"/>
<organism evidence="1 2">
    <name type="scientific">Candidatus Scatousia excrementigallinarum</name>
    <dbReference type="NCBI Taxonomy" id="2840935"/>
    <lineage>
        <taxon>Bacteria</taxon>
        <taxon>Candidatus Scatousia</taxon>
    </lineage>
</organism>
<evidence type="ECO:0000313" key="1">
    <source>
        <dbReference type="EMBL" id="HIS36908.1"/>
    </source>
</evidence>
<reference evidence="1" key="2">
    <citation type="journal article" date="2021" name="PeerJ">
        <title>Extensive microbial diversity within the chicken gut microbiome revealed by metagenomics and culture.</title>
        <authorList>
            <person name="Gilroy R."/>
            <person name="Ravi A."/>
            <person name="Getino M."/>
            <person name="Pursley I."/>
            <person name="Horton D.L."/>
            <person name="Alikhan N.F."/>
            <person name="Baker D."/>
            <person name="Gharbi K."/>
            <person name="Hall N."/>
            <person name="Watson M."/>
            <person name="Adriaenssens E.M."/>
            <person name="Foster-Nyarko E."/>
            <person name="Jarju S."/>
            <person name="Secka A."/>
            <person name="Antonio M."/>
            <person name="Oren A."/>
            <person name="Chaudhuri R.R."/>
            <person name="La Ragione R."/>
            <person name="Hildebrand F."/>
            <person name="Pallen M.J."/>
        </authorList>
    </citation>
    <scope>NUCLEOTIDE SEQUENCE</scope>
    <source>
        <strain evidence="1">6276</strain>
    </source>
</reference>
<comment type="caution">
    <text evidence="1">The sequence shown here is derived from an EMBL/GenBank/DDBJ whole genome shotgun (WGS) entry which is preliminary data.</text>
</comment>
<dbReference type="Proteomes" id="UP000823928">
    <property type="component" value="Unassembled WGS sequence"/>
</dbReference>
<accession>A0A9D1EZW8</accession>
<reference evidence="1" key="1">
    <citation type="submission" date="2020-10" db="EMBL/GenBank/DDBJ databases">
        <authorList>
            <person name="Gilroy R."/>
        </authorList>
    </citation>
    <scope>NUCLEOTIDE SEQUENCE</scope>
    <source>
        <strain evidence="1">6276</strain>
    </source>
</reference>